<evidence type="ECO:0000313" key="3">
    <source>
        <dbReference type="Proteomes" id="UP001634394"/>
    </source>
</evidence>
<proteinExistence type="predicted"/>
<sequence>MEGNTTLYIGVLCLGFNPFFNFANLMAGMNFPPIPPGMKLDDLRETFRNLPPAMKEQLDSMAKSYGMSIDDVEQALDNPPEQLKQMFEIIHQCINVVLFSVSKKVVPIVKKYLKFFSVIFSLQ</sequence>
<evidence type="ECO:0000313" key="2">
    <source>
        <dbReference type="EMBL" id="KAL3857372.1"/>
    </source>
</evidence>
<evidence type="ECO:0000256" key="1">
    <source>
        <dbReference type="SAM" id="Phobius"/>
    </source>
</evidence>
<dbReference type="EMBL" id="JBJQND010000013">
    <property type="protein sequence ID" value="KAL3857372.1"/>
    <property type="molecule type" value="Genomic_DNA"/>
</dbReference>
<feature type="transmembrane region" description="Helical" evidence="1">
    <location>
        <begin position="6"/>
        <end position="29"/>
    </location>
</feature>
<name>A0ABD3V6Y3_SINWO</name>
<dbReference type="AlphaFoldDB" id="A0ABD3V6Y3"/>
<comment type="caution">
    <text evidence="2">The sequence shown here is derived from an EMBL/GenBank/DDBJ whole genome shotgun (WGS) entry which is preliminary data.</text>
</comment>
<accession>A0ABD3V6Y3</accession>
<gene>
    <name evidence="2" type="ORF">ACJMK2_012047</name>
</gene>
<keyword evidence="1" id="KW-1133">Transmembrane helix</keyword>
<organism evidence="2 3">
    <name type="scientific">Sinanodonta woodiana</name>
    <name type="common">Chinese pond mussel</name>
    <name type="synonym">Anodonta woodiana</name>
    <dbReference type="NCBI Taxonomy" id="1069815"/>
    <lineage>
        <taxon>Eukaryota</taxon>
        <taxon>Metazoa</taxon>
        <taxon>Spiralia</taxon>
        <taxon>Lophotrochozoa</taxon>
        <taxon>Mollusca</taxon>
        <taxon>Bivalvia</taxon>
        <taxon>Autobranchia</taxon>
        <taxon>Heteroconchia</taxon>
        <taxon>Palaeoheterodonta</taxon>
        <taxon>Unionida</taxon>
        <taxon>Unionoidea</taxon>
        <taxon>Unionidae</taxon>
        <taxon>Unioninae</taxon>
        <taxon>Sinanodonta</taxon>
    </lineage>
</organism>
<dbReference type="Proteomes" id="UP001634394">
    <property type="component" value="Unassembled WGS sequence"/>
</dbReference>
<keyword evidence="3" id="KW-1185">Reference proteome</keyword>
<protein>
    <submittedName>
        <fullName evidence="2">Uncharacterized protein</fullName>
    </submittedName>
</protein>
<keyword evidence="1" id="KW-0472">Membrane</keyword>
<reference evidence="2 3" key="1">
    <citation type="submission" date="2024-11" db="EMBL/GenBank/DDBJ databases">
        <title>Chromosome-level genome assembly of the freshwater bivalve Anodonta woodiana.</title>
        <authorList>
            <person name="Chen X."/>
        </authorList>
    </citation>
    <scope>NUCLEOTIDE SEQUENCE [LARGE SCALE GENOMIC DNA]</scope>
    <source>
        <strain evidence="2">MN2024</strain>
        <tissue evidence="2">Gills</tissue>
    </source>
</reference>
<keyword evidence="1" id="KW-0812">Transmembrane</keyword>